<name>C0C183_9FIRM</name>
<comment type="catalytic activity">
    <reaction evidence="1">
        <text>D-fructose 6-phosphate + L-glutamine = D-glucosamine 6-phosphate + L-glutamate</text>
        <dbReference type="Rhea" id="RHEA:13237"/>
        <dbReference type="ChEBI" id="CHEBI:29985"/>
        <dbReference type="ChEBI" id="CHEBI:58359"/>
        <dbReference type="ChEBI" id="CHEBI:58725"/>
        <dbReference type="ChEBI" id="CHEBI:61527"/>
        <dbReference type="EC" id="2.6.1.16"/>
    </reaction>
</comment>
<dbReference type="PANTHER" id="PTHR10937:SF0">
    <property type="entry name" value="GLUTAMINE--FRUCTOSE-6-PHOSPHATE TRANSAMINASE (ISOMERIZING)"/>
    <property type="match status" value="1"/>
</dbReference>
<comment type="caution">
    <text evidence="5">The sequence shown here is derived from an EMBL/GenBank/DDBJ whole genome shotgun (WGS) entry which is preliminary data.</text>
</comment>
<dbReference type="Proteomes" id="UP000004893">
    <property type="component" value="Unassembled WGS sequence"/>
</dbReference>
<dbReference type="EC" id="2.6.1.16" evidence="2"/>
<feature type="domain" description="SIS" evidence="4">
    <location>
        <begin position="254"/>
        <end position="393"/>
    </location>
</feature>
<dbReference type="EMBL" id="ABYI02000022">
    <property type="protein sequence ID" value="EEG73897.1"/>
    <property type="molecule type" value="Genomic_DNA"/>
</dbReference>
<evidence type="ECO:0000313" key="5">
    <source>
        <dbReference type="EMBL" id="EEG73897.1"/>
    </source>
</evidence>
<evidence type="ECO:0000259" key="4">
    <source>
        <dbReference type="PROSITE" id="PS51464"/>
    </source>
</evidence>
<dbReference type="PANTHER" id="PTHR10937">
    <property type="entry name" value="GLUCOSAMINE--FRUCTOSE-6-PHOSPHATE AMINOTRANSFERASE, ISOMERIZING"/>
    <property type="match status" value="1"/>
</dbReference>
<evidence type="ECO:0000313" key="6">
    <source>
        <dbReference type="Proteomes" id="UP000004893"/>
    </source>
</evidence>
<keyword evidence="6" id="KW-1185">Reference proteome</keyword>
<dbReference type="OrthoDB" id="7808879at2"/>
<dbReference type="eggNOG" id="COG0449">
    <property type="taxonomic scope" value="Bacteria"/>
</dbReference>
<dbReference type="Gene3D" id="3.40.50.10490">
    <property type="entry name" value="Glucose-6-phosphate isomerase like protein, domain 1"/>
    <property type="match status" value="2"/>
</dbReference>
<dbReference type="HOGENOM" id="CLU_695809_0_0_9"/>
<dbReference type="STRING" id="553973.CLOHYLEM_05902"/>
<dbReference type="GO" id="GO:0004360">
    <property type="term" value="F:glutamine-fructose-6-phosphate transaminase (isomerizing) activity"/>
    <property type="evidence" value="ECO:0007669"/>
    <property type="project" value="UniProtKB-EC"/>
</dbReference>
<feature type="domain" description="SIS" evidence="4">
    <location>
        <begin position="81"/>
        <end position="221"/>
    </location>
</feature>
<dbReference type="GO" id="GO:0006047">
    <property type="term" value="P:UDP-N-acetylglucosamine metabolic process"/>
    <property type="evidence" value="ECO:0007669"/>
    <property type="project" value="TreeGrafter"/>
</dbReference>
<dbReference type="Pfam" id="PF01380">
    <property type="entry name" value="SIS"/>
    <property type="match status" value="2"/>
</dbReference>
<dbReference type="GO" id="GO:0006487">
    <property type="term" value="P:protein N-linked glycosylation"/>
    <property type="evidence" value="ECO:0007669"/>
    <property type="project" value="TreeGrafter"/>
</dbReference>
<dbReference type="GO" id="GO:0097367">
    <property type="term" value="F:carbohydrate derivative binding"/>
    <property type="evidence" value="ECO:0007669"/>
    <property type="project" value="InterPro"/>
</dbReference>
<dbReference type="InterPro" id="IPR001347">
    <property type="entry name" value="SIS_dom"/>
</dbReference>
<dbReference type="SUPFAM" id="SSF53697">
    <property type="entry name" value="SIS domain"/>
    <property type="match status" value="1"/>
</dbReference>
<evidence type="ECO:0000256" key="3">
    <source>
        <dbReference type="ARBA" id="ARBA00016090"/>
    </source>
</evidence>
<proteinExistence type="predicted"/>
<reference evidence="5" key="1">
    <citation type="submission" date="2009-02" db="EMBL/GenBank/DDBJ databases">
        <authorList>
            <person name="Fulton L."/>
            <person name="Clifton S."/>
            <person name="Fulton B."/>
            <person name="Xu J."/>
            <person name="Minx P."/>
            <person name="Pepin K.H."/>
            <person name="Johnson M."/>
            <person name="Bhonagiri V."/>
            <person name="Nash W.E."/>
            <person name="Mardis E.R."/>
            <person name="Wilson R.K."/>
        </authorList>
    </citation>
    <scope>NUCLEOTIDE SEQUENCE [LARGE SCALE GENOMIC DNA]</scope>
    <source>
        <strain evidence="5">DSM 15053</strain>
    </source>
</reference>
<dbReference type="RefSeq" id="WP_006443250.1">
    <property type="nucleotide sequence ID" value="NZ_CP036524.1"/>
</dbReference>
<protein>
    <recommendedName>
        <fullName evidence="3">Glutamine--fructose-6-phosphate aminotransferase [isomerizing]</fullName>
        <ecNumber evidence="2">2.6.1.16</ecNumber>
    </recommendedName>
</protein>
<dbReference type="PROSITE" id="PS51464">
    <property type="entry name" value="SIS"/>
    <property type="match status" value="2"/>
</dbReference>
<dbReference type="GO" id="GO:0006002">
    <property type="term" value="P:fructose 6-phosphate metabolic process"/>
    <property type="evidence" value="ECO:0007669"/>
    <property type="project" value="TreeGrafter"/>
</dbReference>
<evidence type="ECO:0000256" key="2">
    <source>
        <dbReference type="ARBA" id="ARBA00012916"/>
    </source>
</evidence>
<gene>
    <name evidence="5" type="ORF">CLOHYLEM_05902</name>
</gene>
<organism evidence="5 6">
    <name type="scientific">[Clostridium] hylemonae DSM 15053</name>
    <dbReference type="NCBI Taxonomy" id="553973"/>
    <lineage>
        <taxon>Bacteria</taxon>
        <taxon>Bacillati</taxon>
        <taxon>Bacillota</taxon>
        <taxon>Clostridia</taxon>
        <taxon>Lachnospirales</taxon>
        <taxon>Lachnospiraceae</taxon>
    </lineage>
</organism>
<reference evidence="5" key="2">
    <citation type="submission" date="2013-06" db="EMBL/GenBank/DDBJ databases">
        <title>Draft genome sequence of Clostridium hylemonae (DSM 15053).</title>
        <authorList>
            <person name="Sudarsanam P."/>
            <person name="Ley R."/>
            <person name="Guruge J."/>
            <person name="Turnbaugh P.J."/>
            <person name="Mahowald M."/>
            <person name="Liep D."/>
            <person name="Gordon J."/>
        </authorList>
    </citation>
    <scope>NUCLEOTIDE SEQUENCE</scope>
    <source>
        <strain evidence="5">DSM 15053</strain>
    </source>
</reference>
<dbReference type="AlphaFoldDB" id="C0C183"/>
<dbReference type="InterPro" id="IPR046348">
    <property type="entry name" value="SIS_dom_sf"/>
</dbReference>
<accession>C0C183</accession>
<sequence length="396" mass="43705">MNDKILPPLLKEDSILNAEDRALLMNLYEEEGDNTWKVVAGDDPLDERRLARNSYTYEELVGQPDKIRETLSREKEAVKKAAGLLGQREIRQIYMVGCGDSVAALRGVRFFLESLLGIPCKEEDALDFAYYNSSAVDEKTLVITLSSSGRTVRVVEALLAARARGAQTLALSNTPDSPLMKAASAGILIHASRKGWPTQSSTAAMAVTVRLGLELGRVMGVSEAALGYYEEQFDKVPGLMEQAIEMTEKKIRKMAEELYSRKMFFFCGGGPFFTCAEYGAAKVKEATPVYAVPVLLEEFHHYNTLKKGDPLFLIAPPGYSVMRAIETIWAGKELGGSVIVLTSKNEAALVKEADEAVILPEAEECFANFVYAVPLQLFGYYLSVEQEKKAREKLGE</sequence>
<evidence type="ECO:0000256" key="1">
    <source>
        <dbReference type="ARBA" id="ARBA00001031"/>
    </source>
</evidence>